<keyword evidence="5" id="KW-0963">Cytoplasm</keyword>
<dbReference type="EC" id="2.1.1.77" evidence="3"/>
<evidence type="ECO:0000256" key="9">
    <source>
        <dbReference type="ARBA" id="ARBA00030757"/>
    </source>
</evidence>
<dbReference type="RefSeq" id="WP_139641161.1">
    <property type="nucleotide sequence ID" value="NZ_BAAAZS010000005.1"/>
</dbReference>
<dbReference type="Proteomes" id="UP000311713">
    <property type="component" value="Unassembled WGS sequence"/>
</dbReference>
<reference evidence="13 14" key="1">
    <citation type="submission" date="2019-06" db="EMBL/GenBank/DDBJ databases">
        <title>Draft genome of Streptomyces sedi sp. JCM16909.</title>
        <authorList>
            <person name="Klykleung N."/>
            <person name="Tanasupawat S."/>
            <person name="Kudo T."/>
            <person name="Yuki M."/>
            <person name="Ohkuma M."/>
        </authorList>
    </citation>
    <scope>NUCLEOTIDE SEQUENCE [LARGE SCALE GENOMIC DNA]</scope>
    <source>
        <strain evidence="13 14">JCM 16909</strain>
    </source>
</reference>
<dbReference type="AlphaFoldDB" id="A0A5C4VA28"/>
<evidence type="ECO:0000256" key="6">
    <source>
        <dbReference type="ARBA" id="ARBA00022603"/>
    </source>
</evidence>
<evidence type="ECO:0000256" key="8">
    <source>
        <dbReference type="ARBA" id="ARBA00022691"/>
    </source>
</evidence>
<comment type="caution">
    <text evidence="13">The sequence shown here is derived from an EMBL/GenBank/DDBJ whole genome shotgun (WGS) entry which is preliminary data.</text>
</comment>
<dbReference type="CDD" id="cd02440">
    <property type="entry name" value="AdoMet_MTases"/>
    <property type="match status" value="1"/>
</dbReference>
<evidence type="ECO:0000256" key="3">
    <source>
        <dbReference type="ARBA" id="ARBA00011890"/>
    </source>
</evidence>
<dbReference type="Pfam" id="PF01135">
    <property type="entry name" value="PCMT"/>
    <property type="match status" value="1"/>
</dbReference>
<sequence length="382" mass="40573">MTTDVTADEARHALVDALTANGSLAHPGWTAAFTAVPREMFVPRFTIRRDGARLVLAAGDPGYLEDVYADTSLVTRWDAAGTAVSSSSEPSLMARMLHAFDMPAGARVLEIGTGTGYNTALLCHHLGDTRVTTIDIDPALTTVAAERLAAAGHHPHVVTGDGTAGHPEGAPYDGILATCGVHRVPTAWLEQVRPGGLVVTNISNGIARLTVADDGSAHGRFLPAPAMFMRARPDTGHVAPAARQYAELVATGTATGRRRAAALPAEVDEDAFYRELVFATAMETCLAHHDVLALSLSDPDSGTTHGLIHPPTGSWARITPQPGRRAHVEHSGPRDLWDERLRFATRWLAAGSPGPDAYTLRVTRSGDHTLRRDGNAPADWTV</sequence>
<evidence type="ECO:0000256" key="10">
    <source>
        <dbReference type="ARBA" id="ARBA00031323"/>
    </source>
</evidence>
<comment type="subcellular location">
    <subcellularLocation>
        <location evidence="1">Cytoplasm</location>
    </subcellularLocation>
</comment>
<evidence type="ECO:0000256" key="7">
    <source>
        <dbReference type="ARBA" id="ARBA00022679"/>
    </source>
</evidence>
<dbReference type="EMBL" id="VDGT01000003">
    <property type="protein sequence ID" value="TNM32707.1"/>
    <property type="molecule type" value="Genomic_DNA"/>
</dbReference>
<comment type="similarity">
    <text evidence="2">Belongs to the methyltransferase superfamily. L-isoaspartyl/D-aspartyl protein methyltransferase family.</text>
</comment>
<accession>A0A5C4VA28</accession>
<evidence type="ECO:0000256" key="12">
    <source>
        <dbReference type="SAM" id="MobiDB-lite"/>
    </source>
</evidence>
<name>A0A5C4VA28_9ACTN</name>
<dbReference type="PANTHER" id="PTHR11579:SF0">
    <property type="entry name" value="PROTEIN-L-ISOASPARTATE(D-ASPARTATE) O-METHYLTRANSFERASE"/>
    <property type="match status" value="1"/>
</dbReference>
<keyword evidence="8" id="KW-0949">S-adenosyl-L-methionine</keyword>
<feature type="region of interest" description="Disordered" evidence="12">
    <location>
        <begin position="303"/>
        <end position="332"/>
    </location>
</feature>
<dbReference type="GO" id="GO:0032259">
    <property type="term" value="P:methylation"/>
    <property type="evidence" value="ECO:0007669"/>
    <property type="project" value="UniProtKB-KW"/>
</dbReference>
<evidence type="ECO:0000256" key="1">
    <source>
        <dbReference type="ARBA" id="ARBA00004496"/>
    </source>
</evidence>
<keyword evidence="7 13" id="KW-0808">Transferase</keyword>
<gene>
    <name evidence="13" type="ORF">FH715_05095</name>
</gene>
<evidence type="ECO:0000256" key="11">
    <source>
        <dbReference type="ARBA" id="ARBA00031350"/>
    </source>
</evidence>
<evidence type="ECO:0000256" key="5">
    <source>
        <dbReference type="ARBA" id="ARBA00022490"/>
    </source>
</evidence>
<proteinExistence type="inferred from homology"/>
<protein>
    <recommendedName>
        <fullName evidence="4">Protein-L-isoaspartate O-methyltransferase</fullName>
        <ecNumber evidence="3">2.1.1.77</ecNumber>
    </recommendedName>
    <alternativeName>
        <fullName evidence="11">L-isoaspartyl protein carboxyl methyltransferase</fullName>
    </alternativeName>
    <alternativeName>
        <fullName evidence="9">Protein L-isoaspartyl methyltransferase</fullName>
    </alternativeName>
    <alternativeName>
        <fullName evidence="10">Protein-beta-aspartate methyltransferase</fullName>
    </alternativeName>
</protein>
<dbReference type="GO" id="GO:0005737">
    <property type="term" value="C:cytoplasm"/>
    <property type="evidence" value="ECO:0007669"/>
    <property type="project" value="UniProtKB-SubCell"/>
</dbReference>
<dbReference type="PANTHER" id="PTHR11579">
    <property type="entry name" value="PROTEIN-L-ISOASPARTATE O-METHYLTRANSFERASE"/>
    <property type="match status" value="1"/>
</dbReference>
<keyword evidence="14" id="KW-1185">Reference proteome</keyword>
<dbReference type="InterPro" id="IPR000682">
    <property type="entry name" value="PCMT"/>
</dbReference>
<evidence type="ECO:0000313" key="13">
    <source>
        <dbReference type="EMBL" id="TNM32707.1"/>
    </source>
</evidence>
<evidence type="ECO:0000256" key="4">
    <source>
        <dbReference type="ARBA" id="ARBA00013346"/>
    </source>
</evidence>
<keyword evidence="6 13" id="KW-0489">Methyltransferase</keyword>
<dbReference type="GO" id="GO:0004719">
    <property type="term" value="F:protein-L-isoaspartate (D-aspartate) O-methyltransferase activity"/>
    <property type="evidence" value="ECO:0007669"/>
    <property type="project" value="UniProtKB-EC"/>
</dbReference>
<evidence type="ECO:0000313" key="14">
    <source>
        <dbReference type="Proteomes" id="UP000311713"/>
    </source>
</evidence>
<dbReference type="Gene3D" id="3.40.50.150">
    <property type="entry name" value="Vaccinia Virus protein VP39"/>
    <property type="match status" value="1"/>
</dbReference>
<dbReference type="SUPFAM" id="SSF53335">
    <property type="entry name" value="S-adenosyl-L-methionine-dependent methyltransferases"/>
    <property type="match status" value="1"/>
</dbReference>
<organism evidence="13 14">
    <name type="scientific">Streptomyces sedi</name>
    <dbReference type="NCBI Taxonomy" id="555059"/>
    <lineage>
        <taxon>Bacteria</taxon>
        <taxon>Bacillati</taxon>
        <taxon>Actinomycetota</taxon>
        <taxon>Actinomycetes</taxon>
        <taxon>Kitasatosporales</taxon>
        <taxon>Streptomycetaceae</taxon>
        <taxon>Streptomyces</taxon>
    </lineage>
</organism>
<dbReference type="OrthoDB" id="5143400at2"/>
<dbReference type="InterPro" id="IPR029063">
    <property type="entry name" value="SAM-dependent_MTases_sf"/>
</dbReference>
<evidence type="ECO:0000256" key="2">
    <source>
        <dbReference type="ARBA" id="ARBA00005369"/>
    </source>
</evidence>